<proteinExistence type="predicted"/>
<reference evidence="2" key="1">
    <citation type="submission" date="2022-10" db="EMBL/GenBank/DDBJ databases">
        <title>Catenovulum adriacola sp. nov. isolated in the Harbour of Susak.</title>
        <authorList>
            <person name="Schoch T."/>
            <person name="Reich S.J."/>
            <person name="Stoeferle S."/>
            <person name="Flaiz M."/>
            <person name="Kazda M."/>
            <person name="Riedel C.U."/>
            <person name="Duerre P."/>
        </authorList>
    </citation>
    <scope>NUCLEOTIDE SEQUENCE</scope>
    <source>
        <strain evidence="2">TS8</strain>
    </source>
</reference>
<name>A0ABY7AJG4_9ALTE</name>
<dbReference type="Proteomes" id="UP001163726">
    <property type="component" value="Chromosome"/>
</dbReference>
<sequence>MDLTAKKQIILDLFTQLQRSDAPYSAILQQYKLVFTQTKTQLGSCHYGKKQISISQHILANNDIEIQIDTLKHECAHALAFAQGDRGHGSVWRQWAIKLGATPRSRTSEKIKTQAKYHLVRIQGASLQVLQRTYHRRVSLKGKYMRHDKSSLNQLYLIPLAELDAYKAGELTVNQLTLLQ</sequence>
<dbReference type="EMBL" id="CP109965">
    <property type="protein sequence ID" value="WAJ69703.1"/>
    <property type="molecule type" value="Genomic_DNA"/>
</dbReference>
<accession>A0ABY7AJG4</accession>
<evidence type="ECO:0000313" key="3">
    <source>
        <dbReference type="Proteomes" id="UP001163726"/>
    </source>
</evidence>
<dbReference type="Pfam" id="PF10263">
    <property type="entry name" value="SprT-like"/>
    <property type="match status" value="1"/>
</dbReference>
<evidence type="ECO:0000259" key="1">
    <source>
        <dbReference type="Pfam" id="PF10263"/>
    </source>
</evidence>
<feature type="domain" description="SprT-like" evidence="1">
    <location>
        <begin position="30"/>
        <end position="103"/>
    </location>
</feature>
<dbReference type="RefSeq" id="WP_268073987.1">
    <property type="nucleotide sequence ID" value="NZ_CP109965.1"/>
</dbReference>
<keyword evidence="3" id="KW-1185">Reference proteome</keyword>
<dbReference type="InterPro" id="IPR006640">
    <property type="entry name" value="SprT-like_domain"/>
</dbReference>
<evidence type="ECO:0000313" key="2">
    <source>
        <dbReference type="EMBL" id="WAJ69703.1"/>
    </source>
</evidence>
<protein>
    <submittedName>
        <fullName evidence="2">SprT-like domain-containing protein</fullName>
    </submittedName>
</protein>
<gene>
    <name evidence="2" type="ORF">OLW01_11130</name>
</gene>
<organism evidence="2 3">
    <name type="scientific">Catenovulum adriaticum</name>
    <dbReference type="NCBI Taxonomy" id="2984846"/>
    <lineage>
        <taxon>Bacteria</taxon>
        <taxon>Pseudomonadati</taxon>
        <taxon>Pseudomonadota</taxon>
        <taxon>Gammaproteobacteria</taxon>
        <taxon>Alteromonadales</taxon>
        <taxon>Alteromonadaceae</taxon>
        <taxon>Catenovulum</taxon>
    </lineage>
</organism>